<dbReference type="PANTHER" id="PTHR20982:SF3">
    <property type="entry name" value="MITOCHONDRIAL RIBOSOME RECYCLING FACTOR PSEUDO 1"/>
    <property type="match status" value="1"/>
</dbReference>
<dbReference type="InterPro" id="IPR002661">
    <property type="entry name" value="Ribosome_recyc_fac"/>
</dbReference>
<keyword evidence="10" id="KW-1185">Reference proteome</keyword>
<dbReference type="PANTHER" id="PTHR20982">
    <property type="entry name" value="RIBOSOME RECYCLING FACTOR"/>
    <property type="match status" value="1"/>
</dbReference>
<dbReference type="NCBIfam" id="TIGR00496">
    <property type="entry name" value="frr"/>
    <property type="match status" value="1"/>
</dbReference>
<dbReference type="Pfam" id="PF01765">
    <property type="entry name" value="RRF"/>
    <property type="match status" value="1"/>
</dbReference>
<dbReference type="EMBL" id="FNBI01000002">
    <property type="protein sequence ID" value="SDF08587.1"/>
    <property type="molecule type" value="Genomic_DNA"/>
</dbReference>
<dbReference type="GO" id="GO:0043023">
    <property type="term" value="F:ribosomal large subunit binding"/>
    <property type="evidence" value="ECO:0007669"/>
    <property type="project" value="TreeGrafter"/>
</dbReference>
<dbReference type="InterPro" id="IPR036191">
    <property type="entry name" value="RRF_sf"/>
</dbReference>
<evidence type="ECO:0000259" key="7">
    <source>
        <dbReference type="Pfam" id="PF01765"/>
    </source>
</evidence>
<dbReference type="SUPFAM" id="SSF55194">
    <property type="entry name" value="Ribosome recycling factor, RRF"/>
    <property type="match status" value="1"/>
</dbReference>
<evidence type="ECO:0000256" key="2">
    <source>
        <dbReference type="ARBA" id="ARBA00005912"/>
    </source>
</evidence>
<sequence length="185" mass="20195">MPAYVKSDLERRMAGAVESLKHDLGGLRTGRASTALLDPVTVEVYGSHMPLNQVATVSAPEPRMLSVQVWDKSNVGPVEKAIRSAGLGLNPINDGQTLRLPIPDLTEERRKELAKLAGQYAEKARIAVRNVRRDGMDSLKTDEKKGVFGEDDRKRHETEVQKLTDATIADVDAAAAAKEKEILGK</sequence>
<dbReference type="Gene3D" id="1.10.132.20">
    <property type="entry name" value="Ribosome-recycling factor"/>
    <property type="match status" value="1"/>
</dbReference>
<reference evidence="9 10" key="1">
    <citation type="submission" date="2016-10" db="EMBL/GenBank/DDBJ databases">
        <authorList>
            <person name="Varghese N."/>
            <person name="Submissions S."/>
        </authorList>
    </citation>
    <scope>NUCLEOTIDE SEQUENCE [LARGE SCALE GENOMIC DNA]</scope>
    <source>
        <strain evidence="9 10">S7-754</strain>
    </source>
</reference>
<dbReference type="InterPro" id="IPR023584">
    <property type="entry name" value="Ribosome_recyc_fac_dom"/>
</dbReference>
<dbReference type="HAMAP" id="MF_00040">
    <property type="entry name" value="RRF"/>
    <property type="match status" value="1"/>
</dbReference>
<dbReference type="GO" id="GO:0002184">
    <property type="term" value="P:cytoplasmic translational termination"/>
    <property type="evidence" value="ECO:0007669"/>
    <property type="project" value="TreeGrafter"/>
</dbReference>
<evidence type="ECO:0000256" key="1">
    <source>
        <dbReference type="ARBA" id="ARBA00004496"/>
    </source>
</evidence>
<evidence type="ECO:0000256" key="4">
    <source>
        <dbReference type="ARBA" id="ARBA00022917"/>
    </source>
</evidence>
<dbReference type="RefSeq" id="WP_112382407.1">
    <property type="nucleotide sequence ID" value="NZ_CP178397.1"/>
</dbReference>
<proteinExistence type="inferred from homology"/>
<evidence type="ECO:0000256" key="6">
    <source>
        <dbReference type="HAMAP-Rule" id="MF_00040"/>
    </source>
</evidence>
<keyword evidence="3 6" id="KW-0963">Cytoplasm</keyword>
<comment type="similarity">
    <text evidence="2 6">Belongs to the RRF family.</text>
</comment>
<feature type="domain" description="Ribosome recycling factor" evidence="7">
    <location>
        <begin position="20"/>
        <end position="183"/>
    </location>
</feature>
<reference evidence="8 11" key="2">
    <citation type="submission" date="2019-12" db="EMBL/GenBank/DDBJ databases">
        <authorList>
            <person name="Zheng J."/>
        </authorList>
    </citation>
    <scope>NUCLEOTIDE SEQUENCE [LARGE SCALE GENOMIC DNA]</scope>
    <source>
        <strain evidence="8 11">DSM 27347</strain>
    </source>
</reference>
<dbReference type="Proteomes" id="UP000436801">
    <property type="component" value="Unassembled WGS sequence"/>
</dbReference>
<evidence type="ECO:0000313" key="10">
    <source>
        <dbReference type="Proteomes" id="UP000323502"/>
    </source>
</evidence>
<name>A0A1G7I766_9SPHN</name>
<dbReference type="EMBL" id="WSUT01000005">
    <property type="protein sequence ID" value="MWC44358.1"/>
    <property type="molecule type" value="Genomic_DNA"/>
</dbReference>
<evidence type="ECO:0000313" key="9">
    <source>
        <dbReference type="EMBL" id="SDF08587.1"/>
    </source>
</evidence>
<evidence type="ECO:0000256" key="5">
    <source>
        <dbReference type="ARBA" id="ARBA00025050"/>
    </source>
</evidence>
<dbReference type="FunFam" id="1.10.132.20:FF:000001">
    <property type="entry name" value="Ribosome-recycling factor"/>
    <property type="match status" value="1"/>
</dbReference>
<dbReference type="Gene3D" id="3.30.1360.40">
    <property type="match status" value="1"/>
</dbReference>
<evidence type="ECO:0000313" key="8">
    <source>
        <dbReference type="EMBL" id="MWC44358.1"/>
    </source>
</evidence>
<dbReference type="CDD" id="cd00520">
    <property type="entry name" value="RRF"/>
    <property type="match status" value="1"/>
</dbReference>
<evidence type="ECO:0000313" key="11">
    <source>
        <dbReference type="Proteomes" id="UP000436801"/>
    </source>
</evidence>
<keyword evidence="4 6" id="KW-0648">Protein biosynthesis</keyword>
<comment type="subcellular location">
    <subcellularLocation>
        <location evidence="1 6">Cytoplasm</location>
    </subcellularLocation>
</comment>
<comment type="function">
    <text evidence="5 6">Responsible for the release of ribosomes from messenger RNA at the termination of protein biosynthesis. May increase the efficiency of translation by recycling ribosomes from one round of translation to another.</text>
</comment>
<protein>
    <recommendedName>
        <fullName evidence="6">Ribosome-recycling factor</fullName>
        <shortName evidence="6">RRF</shortName>
    </recommendedName>
    <alternativeName>
        <fullName evidence="6">Ribosome-releasing factor</fullName>
    </alternativeName>
</protein>
<dbReference type="AlphaFoldDB" id="A0A1G7I766"/>
<evidence type="ECO:0000256" key="3">
    <source>
        <dbReference type="ARBA" id="ARBA00022490"/>
    </source>
</evidence>
<dbReference type="Proteomes" id="UP000323502">
    <property type="component" value="Unassembled WGS sequence"/>
</dbReference>
<accession>A0A1G7I766</accession>
<dbReference type="FunFam" id="3.30.1360.40:FF:000001">
    <property type="entry name" value="Ribosome-recycling factor"/>
    <property type="match status" value="1"/>
</dbReference>
<dbReference type="OrthoDB" id="9804006at2"/>
<dbReference type="GO" id="GO:0005829">
    <property type="term" value="C:cytosol"/>
    <property type="evidence" value="ECO:0007669"/>
    <property type="project" value="GOC"/>
</dbReference>
<gene>
    <name evidence="6" type="primary">frr</name>
    <name evidence="8" type="ORF">GQR91_11945</name>
    <name evidence="9" type="ORF">SAMN05216557_102141</name>
</gene>
<organism evidence="9 10">
    <name type="scientific">Sphingomonas carotinifaciens</name>
    <dbReference type="NCBI Taxonomy" id="1166323"/>
    <lineage>
        <taxon>Bacteria</taxon>
        <taxon>Pseudomonadati</taxon>
        <taxon>Pseudomonadota</taxon>
        <taxon>Alphaproteobacteria</taxon>
        <taxon>Sphingomonadales</taxon>
        <taxon>Sphingomonadaceae</taxon>
        <taxon>Sphingomonas</taxon>
    </lineage>
</organism>